<dbReference type="GO" id="GO:0005783">
    <property type="term" value="C:endoplasmic reticulum"/>
    <property type="evidence" value="ECO:0007669"/>
    <property type="project" value="TreeGrafter"/>
</dbReference>
<protein>
    <recommendedName>
        <fullName evidence="2">ABM domain-containing protein</fullName>
    </recommendedName>
</protein>
<evidence type="ECO:0000313" key="3">
    <source>
        <dbReference type="EMBL" id="EFB21616.1"/>
    </source>
</evidence>
<feature type="compositionally biased region" description="Basic residues" evidence="1">
    <location>
        <begin position="111"/>
        <end position="121"/>
    </location>
</feature>
<dbReference type="SUPFAM" id="SSF54909">
    <property type="entry name" value="Dimeric alpha+beta barrel"/>
    <property type="match status" value="1"/>
</dbReference>
<dbReference type="PROSITE" id="PS51725">
    <property type="entry name" value="ABM"/>
    <property type="match status" value="1"/>
</dbReference>
<dbReference type="GO" id="GO:0042984">
    <property type="term" value="P:regulation of amyloid precursor protein biosynthetic process"/>
    <property type="evidence" value="ECO:0007669"/>
    <property type="project" value="TreeGrafter"/>
</dbReference>
<accession>D2H469</accession>
<dbReference type="Pfam" id="PF03992">
    <property type="entry name" value="ABM"/>
    <property type="match status" value="1"/>
</dbReference>
<proteinExistence type="predicted"/>
<dbReference type="EMBL" id="GL192479">
    <property type="protein sequence ID" value="EFB21616.1"/>
    <property type="molecule type" value="Genomic_DNA"/>
</dbReference>
<feature type="compositionally biased region" description="Low complexity" evidence="1">
    <location>
        <begin position="14"/>
        <end position="32"/>
    </location>
</feature>
<organism evidence="3">
    <name type="scientific">Ailuropoda melanoleuca</name>
    <name type="common">Giant panda</name>
    <dbReference type="NCBI Taxonomy" id="9646"/>
    <lineage>
        <taxon>Eukaryota</taxon>
        <taxon>Metazoa</taxon>
        <taxon>Chordata</taxon>
        <taxon>Craniata</taxon>
        <taxon>Vertebrata</taxon>
        <taxon>Euteleostomi</taxon>
        <taxon>Mammalia</taxon>
        <taxon>Eutheria</taxon>
        <taxon>Laurasiatheria</taxon>
        <taxon>Carnivora</taxon>
        <taxon>Caniformia</taxon>
        <taxon>Ursidae</taxon>
        <taxon>Ailuropoda</taxon>
    </lineage>
</organism>
<evidence type="ECO:0000256" key="1">
    <source>
        <dbReference type="SAM" id="MobiDB-lite"/>
    </source>
</evidence>
<feature type="region of interest" description="Disordered" evidence="1">
    <location>
        <begin position="86"/>
        <end position="145"/>
    </location>
</feature>
<dbReference type="PANTHER" id="PTHR12178">
    <property type="entry name" value="EF-HAND DOMAIN-CONTAINING PROTEIN"/>
    <property type="match status" value="1"/>
</dbReference>
<dbReference type="InterPro" id="IPR007138">
    <property type="entry name" value="ABM_dom"/>
</dbReference>
<dbReference type="InParanoid" id="D2H469"/>
<gene>
    <name evidence="3" type="ORF">PANDA_004502</name>
</gene>
<name>D2H469_AILME</name>
<reference evidence="3" key="1">
    <citation type="journal article" date="2010" name="Nature">
        <title>The sequence and de novo assembly of the giant panda genome.</title>
        <authorList>
            <person name="Li R."/>
            <person name="Fan W."/>
            <person name="Tian G."/>
            <person name="Zhu H."/>
            <person name="He L."/>
            <person name="Cai J."/>
            <person name="Huang Q."/>
            <person name="Cai Q."/>
            <person name="Li B."/>
            <person name="Bai Y."/>
            <person name="Zhang Z."/>
            <person name="Zhang Y."/>
            <person name="Wang W."/>
            <person name="Li J."/>
            <person name="Wei F."/>
            <person name="Li H."/>
            <person name="Jian M."/>
            <person name="Li J."/>
            <person name="Zhang Z."/>
            <person name="Nielsen R."/>
            <person name="Li D."/>
            <person name="Gu W."/>
            <person name="Yang Z."/>
            <person name="Xuan Z."/>
            <person name="Ryder O.A."/>
            <person name="Leung F.C."/>
            <person name="Zhou Y."/>
            <person name="Cao J."/>
            <person name="Sun X."/>
            <person name="Fu Y."/>
            <person name="Fang X."/>
            <person name="Guo X."/>
            <person name="Wang B."/>
            <person name="Hou R."/>
            <person name="Shen F."/>
            <person name="Mu B."/>
            <person name="Ni P."/>
            <person name="Lin R."/>
            <person name="Qian W."/>
            <person name="Wang G."/>
            <person name="Yu C."/>
            <person name="Nie W."/>
            <person name="Wang J."/>
            <person name="Wu Z."/>
            <person name="Liang H."/>
            <person name="Min J."/>
            <person name="Wu Q."/>
            <person name="Cheng S."/>
            <person name="Ruan J."/>
            <person name="Wang M."/>
            <person name="Shi Z."/>
            <person name="Wen M."/>
            <person name="Liu B."/>
            <person name="Ren X."/>
            <person name="Zheng H."/>
            <person name="Dong D."/>
            <person name="Cook K."/>
            <person name="Shan G."/>
            <person name="Zhang H."/>
            <person name="Kosiol C."/>
            <person name="Xie X."/>
            <person name="Lu Z."/>
            <person name="Zheng H."/>
            <person name="Li Y."/>
            <person name="Steiner C.C."/>
            <person name="Lam T.T."/>
            <person name="Lin S."/>
            <person name="Zhang Q."/>
            <person name="Li G."/>
            <person name="Tian J."/>
            <person name="Gong T."/>
            <person name="Liu H."/>
            <person name="Zhang D."/>
            <person name="Fang L."/>
            <person name="Ye C."/>
            <person name="Zhang J."/>
            <person name="Hu W."/>
            <person name="Xu A."/>
            <person name="Ren Y."/>
            <person name="Zhang G."/>
            <person name="Bruford M.W."/>
            <person name="Li Q."/>
            <person name="Ma L."/>
            <person name="Guo Y."/>
            <person name="An N."/>
            <person name="Hu Y."/>
            <person name="Zheng Y."/>
            <person name="Shi Y."/>
            <person name="Li Z."/>
            <person name="Liu Q."/>
            <person name="Chen Y."/>
            <person name="Zhao J."/>
            <person name="Qu N."/>
            <person name="Zhao S."/>
            <person name="Tian F."/>
            <person name="Wang X."/>
            <person name="Wang H."/>
            <person name="Xu L."/>
            <person name="Liu X."/>
            <person name="Vinar T."/>
            <person name="Wang Y."/>
            <person name="Lam T.W."/>
            <person name="Yiu S.M."/>
            <person name="Liu S."/>
            <person name="Zhang H."/>
            <person name="Li D."/>
            <person name="Huang Y."/>
            <person name="Wang X."/>
            <person name="Yang G."/>
            <person name="Jiang Z."/>
            <person name="Wang J."/>
            <person name="Qin N."/>
            <person name="Li L."/>
            <person name="Li J."/>
            <person name="Bolund L."/>
            <person name="Kristiansen K."/>
            <person name="Wong G.K."/>
            <person name="Olson M."/>
            <person name="Zhang X."/>
            <person name="Li S."/>
            <person name="Yang H."/>
            <person name="Wang J."/>
            <person name="Wang J."/>
        </authorList>
    </citation>
    <scope>NUCLEOTIDE SEQUENCE [LARGE SCALE GENOMIC DNA]</scope>
</reference>
<dbReference type="PANTHER" id="PTHR12178:SF3">
    <property type="entry name" value="N-TERMINAL EF-HAND CALCIUM-BINDING PROTEIN 3"/>
    <property type="match status" value="1"/>
</dbReference>
<dbReference type="InterPro" id="IPR039862">
    <property type="entry name" value="NECAB1/2/3"/>
</dbReference>
<dbReference type="InterPro" id="IPR011008">
    <property type="entry name" value="Dimeric_a/b-barrel"/>
</dbReference>
<feature type="compositionally biased region" description="Polar residues" evidence="1">
    <location>
        <begin position="128"/>
        <end position="145"/>
    </location>
</feature>
<sequence length="467" mass="50932">MGAATGEPTGAPVASSPGRPGRAPGPAATSASCCGLSEGKSGTILACGWGWSEYERASKVDQFVTRFLLRETVSQLQALQSSLEGASDTLEAQARGPRSDEDSVEVQSRPHGSRRAGRRALRSIGRSPTWSPGSSPSLDTGQSSEAEMQWRLQVNRLQELIDQLECKAPRLEPLHEEKLTKGPESHILVAQRQVQVAEEALQDFHRALCCYVDFTGAQSHCLHVSAQKMDNASFTLYEFWQDEASWRSVHHCPQFTEGTEAQGQYKAGLGSESRQQDGWEWGALHQVVLLFGGPAPASGHSMTLPRHQHSACSKAFQRILIDHLRAPDTLTTVFFPVMEASAGLEDSGSSNKGRKEAKPWGCQMAAGAARKIHGSTEVKGDLVWAIQGPAIRRTNGYLVIIYACFLKSSLPYNSNNVAEPSTPFAEITSATTQNKVYTLCKQSAPLPPNQRTGKFQRRMKKNGILYI</sequence>
<evidence type="ECO:0000259" key="2">
    <source>
        <dbReference type="PROSITE" id="PS51725"/>
    </source>
</evidence>
<feature type="domain" description="ABM" evidence="2">
    <location>
        <begin position="188"/>
        <end position="275"/>
    </location>
</feature>
<feature type="region of interest" description="Disordered" evidence="1">
    <location>
        <begin position="1"/>
        <end position="34"/>
    </location>
</feature>
<dbReference type="GO" id="GO:0000137">
    <property type="term" value="C:Golgi cis cisterna"/>
    <property type="evidence" value="ECO:0007669"/>
    <property type="project" value="TreeGrafter"/>
</dbReference>
<dbReference type="AlphaFoldDB" id="D2H469"/>